<dbReference type="PANTHER" id="PTHR44196">
    <property type="entry name" value="DEHYDROGENASE/REDUCTASE SDR FAMILY MEMBER 7B"/>
    <property type="match status" value="1"/>
</dbReference>
<dbReference type="GO" id="GO:0016491">
    <property type="term" value="F:oxidoreductase activity"/>
    <property type="evidence" value="ECO:0007669"/>
    <property type="project" value="UniProtKB-KW"/>
</dbReference>
<dbReference type="EMBL" id="QVEU01000008">
    <property type="protein sequence ID" value="RGB74885.1"/>
    <property type="molecule type" value="Genomic_DNA"/>
</dbReference>
<gene>
    <name evidence="4" type="ORF">DXA39_07705</name>
</gene>
<dbReference type="PRINTS" id="PR00081">
    <property type="entry name" value="GDHRDH"/>
</dbReference>
<dbReference type="Proteomes" id="UP000261011">
    <property type="component" value="Unassembled WGS sequence"/>
</dbReference>
<reference evidence="4 5" key="1">
    <citation type="submission" date="2018-08" db="EMBL/GenBank/DDBJ databases">
        <title>A genome reference for cultivated species of the human gut microbiota.</title>
        <authorList>
            <person name="Zou Y."/>
            <person name="Xue W."/>
            <person name="Luo G."/>
        </authorList>
    </citation>
    <scope>NUCLEOTIDE SEQUENCE [LARGE SCALE GENOMIC DNA]</scope>
    <source>
        <strain evidence="4 5">OF01-3</strain>
    </source>
</reference>
<comment type="caution">
    <text evidence="4">The sequence shown here is derived from an EMBL/GenBank/DDBJ whole genome shotgun (WGS) entry which is preliminary data.</text>
</comment>
<dbReference type="CDD" id="cd05233">
    <property type="entry name" value="SDR_c"/>
    <property type="match status" value="1"/>
</dbReference>
<keyword evidence="2" id="KW-0560">Oxidoreductase</keyword>
<evidence type="ECO:0000256" key="2">
    <source>
        <dbReference type="ARBA" id="ARBA00023002"/>
    </source>
</evidence>
<dbReference type="PANTHER" id="PTHR44196:SF1">
    <property type="entry name" value="DEHYDROGENASE_REDUCTASE SDR FAMILY MEMBER 7B"/>
    <property type="match status" value="1"/>
</dbReference>
<dbReference type="Pfam" id="PF00106">
    <property type="entry name" value="adh_short"/>
    <property type="match status" value="1"/>
</dbReference>
<sequence>MIAIISGASSGIGREFAYQIDNKNYDEIWLIARRYKRLVEVRDNLKTPTKILALDLLDEKSFFIIENELKKTSNKIGLLINSAGMGINDYFENISLEDNEKLIELNISAPSKLIKIALPYMGENSTIINVASVSGFIPQPKFAAYAASKSYLISLSRALNRELKDKKIHVATLCPNPVDTEFGNNNENNLKKYGKEDLHILVKKALKKAAKGDLITTHHASKFMLVISKIIPHSFVMWIEKINKMY</sequence>
<evidence type="ECO:0000256" key="1">
    <source>
        <dbReference type="ARBA" id="ARBA00006484"/>
    </source>
</evidence>
<dbReference type="InterPro" id="IPR036291">
    <property type="entry name" value="NAD(P)-bd_dom_sf"/>
</dbReference>
<protein>
    <submittedName>
        <fullName evidence="4">SDR family NAD(P)-dependent oxidoreductase</fullName>
    </submittedName>
</protein>
<dbReference type="GO" id="GO:0016020">
    <property type="term" value="C:membrane"/>
    <property type="evidence" value="ECO:0007669"/>
    <property type="project" value="TreeGrafter"/>
</dbReference>
<dbReference type="AlphaFoldDB" id="A0A3E2TFX3"/>
<accession>A0A3E2TFX3</accession>
<dbReference type="PIRSF" id="PIRSF000126">
    <property type="entry name" value="11-beta-HSD1"/>
    <property type="match status" value="1"/>
</dbReference>
<evidence type="ECO:0000313" key="5">
    <source>
        <dbReference type="Proteomes" id="UP000261011"/>
    </source>
</evidence>
<dbReference type="Gene3D" id="3.40.50.720">
    <property type="entry name" value="NAD(P)-binding Rossmann-like Domain"/>
    <property type="match status" value="1"/>
</dbReference>
<organism evidence="4 5">
    <name type="scientific">Anaerococcus nagyae</name>
    <dbReference type="NCBI Taxonomy" id="1755241"/>
    <lineage>
        <taxon>Bacteria</taxon>
        <taxon>Bacillati</taxon>
        <taxon>Bacillota</taxon>
        <taxon>Tissierellia</taxon>
        <taxon>Tissierellales</taxon>
        <taxon>Peptoniphilaceae</taxon>
        <taxon>Anaerococcus</taxon>
    </lineage>
</organism>
<dbReference type="RefSeq" id="WP_117522139.1">
    <property type="nucleotide sequence ID" value="NZ_AP031484.1"/>
</dbReference>
<evidence type="ECO:0000313" key="4">
    <source>
        <dbReference type="EMBL" id="RGB74885.1"/>
    </source>
</evidence>
<evidence type="ECO:0000256" key="3">
    <source>
        <dbReference type="RuleBase" id="RU000363"/>
    </source>
</evidence>
<dbReference type="SUPFAM" id="SSF51735">
    <property type="entry name" value="NAD(P)-binding Rossmann-fold domains"/>
    <property type="match status" value="1"/>
</dbReference>
<name>A0A3E2TFX3_9FIRM</name>
<keyword evidence="5" id="KW-1185">Reference proteome</keyword>
<dbReference type="InterPro" id="IPR002347">
    <property type="entry name" value="SDR_fam"/>
</dbReference>
<comment type="similarity">
    <text evidence="1 3">Belongs to the short-chain dehydrogenases/reductases (SDR) family.</text>
</comment>
<dbReference type="PRINTS" id="PR00080">
    <property type="entry name" value="SDRFAMILY"/>
</dbReference>
<proteinExistence type="inferred from homology"/>
<dbReference type="OrthoDB" id="9808814at2"/>